<dbReference type="OrthoDB" id="4470832at2759"/>
<dbReference type="GeneID" id="66063425"/>
<name>A0A8E5MG09_USTVR</name>
<organism evidence="4 5">
    <name type="scientific">Ustilaginoidea virens</name>
    <name type="common">Rice false smut fungus</name>
    <name type="synonym">Villosiclava virens</name>
    <dbReference type="NCBI Taxonomy" id="1159556"/>
    <lineage>
        <taxon>Eukaryota</taxon>
        <taxon>Fungi</taxon>
        <taxon>Dikarya</taxon>
        <taxon>Ascomycota</taxon>
        <taxon>Pezizomycotina</taxon>
        <taxon>Sordariomycetes</taxon>
        <taxon>Hypocreomycetidae</taxon>
        <taxon>Hypocreales</taxon>
        <taxon>Clavicipitaceae</taxon>
        <taxon>Ustilaginoidea</taxon>
    </lineage>
</organism>
<evidence type="ECO:0000256" key="2">
    <source>
        <dbReference type="ARBA" id="ARBA00022801"/>
    </source>
</evidence>
<dbReference type="GO" id="GO:0016787">
    <property type="term" value="F:hydrolase activity"/>
    <property type="evidence" value="ECO:0007669"/>
    <property type="project" value="UniProtKB-KW"/>
</dbReference>
<gene>
    <name evidence="4" type="ORF">UV8b_02647</name>
</gene>
<keyword evidence="5" id="KW-1185">Reference proteome</keyword>
<dbReference type="RefSeq" id="XP_042996079.1">
    <property type="nucleotide sequence ID" value="XM_043140145.1"/>
</dbReference>
<evidence type="ECO:0000256" key="1">
    <source>
        <dbReference type="ARBA" id="ARBA00022722"/>
    </source>
</evidence>
<keyword evidence="1" id="KW-0540">Nuclease</keyword>
<dbReference type="Gene3D" id="3.10.450.30">
    <property type="entry name" value="Microbial ribonucleases"/>
    <property type="match status" value="1"/>
</dbReference>
<feature type="signal peptide" evidence="3">
    <location>
        <begin position="1"/>
        <end position="18"/>
    </location>
</feature>
<dbReference type="GO" id="GO:0003723">
    <property type="term" value="F:RNA binding"/>
    <property type="evidence" value="ECO:0007669"/>
    <property type="project" value="InterPro"/>
</dbReference>
<protein>
    <recommendedName>
        <fullName evidence="6">Hirsutellin A toxin</fullName>
    </recommendedName>
</protein>
<dbReference type="Proteomes" id="UP000027002">
    <property type="component" value="Chromosome 2"/>
</dbReference>
<keyword evidence="2" id="KW-0378">Hydrolase</keyword>
<keyword evidence="3" id="KW-0732">Signal</keyword>
<dbReference type="KEGG" id="uvi:66063425"/>
<evidence type="ECO:0000313" key="5">
    <source>
        <dbReference type="Proteomes" id="UP000027002"/>
    </source>
</evidence>
<reference evidence="4" key="1">
    <citation type="submission" date="2020-03" db="EMBL/GenBank/DDBJ databases">
        <title>A mixture of massive structural variations and highly conserved coding sequences in Ustilaginoidea virens genome.</title>
        <authorList>
            <person name="Zhang K."/>
            <person name="Zhao Z."/>
            <person name="Zhang Z."/>
            <person name="Li Y."/>
            <person name="Hsiang T."/>
            <person name="Sun W."/>
        </authorList>
    </citation>
    <scope>NUCLEOTIDE SEQUENCE</scope>
    <source>
        <strain evidence="4">UV-8b</strain>
    </source>
</reference>
<dbReference type="InterPro" id="IPR016191">
    <property type="entry name" value="Ribonuclease/ribotoxin"/>
</dbReference>
<proteinExistence type="predicted"/>
<dbReference type="Pfam" id="PF00545">
    <property type="entry name" value="Ribonuclease"/>
    <property type="match status" value="1"/>
</dbReference>
<dbReference type="InterPro" id="IPR000026">
    <property type="entry name" value="N1-like"/>
</dbReference>
<dbReference type="SUPFAM" id="SSF53933">
    <property type="entry name" value="Microbial ribonucleases"/>
    <property type="match status" value="1"/>
</dbReference>
<sequence>MKLAAVIATGMLASPALAAPVEARDAAGLERRVPILYCPANVNANGVATTILKIDTEWATGQARKAAFDDKTKSGDPHRYMNGDHLAFPPYHCNLPTTALFEYPVYWIGHNEKNPEWIKDRKTTDQPGGPTPLRVVYANVNGAVYFCGVMTHATVTADYRGEGRFYRCLEDADAARTIGQRAAGQ</sequence>
<evidence type="ECO:0000313" key="4">
    <source>
        <dbReference type="EMBL" id="QUC18406.1"/>
    </source>
</evidence>
<feature type="chain" id="PRO_5034936582" description="Hirsutellin A toxin" evidence="3">
    <location>
        <begin position="19"/>
        <end position="185"/>
    </location>
</feature>
<dbReference type="AlphaFoldDB" id="A0A8E5MG09"/>
<dbReference type="EMBL" id="CP072754">
    <property type="protein sequence ID" value="QUC18406.1"/>
    <property type="molecule type" value="Genomic_DNA"/>
</dbReference>
<accession>A0A8E5MG09</accession>
<evidence type="ECO:0000256" key="3">
    <source>
        <dbReference type="SAM" id="SignalP"/>
    </source>
</evidence>
<dbReference type="GO" id="GO:0004521">
    <property type="term" value="F:RNA endonuclease activity"/>
    <property type="evidence" value="ECO:0007669"/>
    <property type="project" value="InterPro"/>
</dbReference>
<evidence type="ECO:0008006" key="6">
    <source>
        <dbReference type="Google" id="ProtNLM"/>
    </source>
</evidence>